<dbReference type="AlphaFoldDB" id="A0A9Q4ZIT1"/>
<reference evidence="1" key="1">
    <citation type="journal article" date="2020" name="Environ. Microbiol.">
        <title>The novel and transferable erm(51) gene confers Macrolides, Lincosamides, and Streptogramins B (MLSB) resistance to clonal Rhodococcus equi in the environment.</title>
        <authorList>
            <person name="Huber L."/>
            <person name="Giguere S."/>
            <person name="Slovis N.M."/>
            <person name="Alvarez-Narvaez S."/>
            <person name="Hart K.A."/>
            <person name="Greiter M."/>
            <person name="Morris E.R.A."/>
            <person name="Cohen N.D."/>
        </authorList>
    </citation>
    <scope>NUCLEOTIDE SEQUENCE</scope>
    <source>
        <strain evidence="1">Lh_116_1</strain>
    </source>
</reference>
<protein>
    <submittedName>
        <fullName evidence="1">Uncharacterized protein</fullName>
    </submittedName>
</protein>
<proteinExistence type="predicted"/>
<evidence type="ECO:0000313" key="1">
    <source>
        <dbReference type="EMBL" id="NKT77317.1"/>
    </source>
</evidence>
<comment type="caution">
    <text evidence="1">The sequence shown here is derived from an EMBL/GenBank/DDBJ whole genome shotgun (WGS) entry which is preliminary data.</text>
</comment>
<sequence>MKVDANAHPLPEGYSVRAVLLHPRSVRASLRIELVRGRFFKRRVAFREATPTDRRPNEWSTSKLLASDDRDERLNGAIAVTLTQAIDLLQRDLAYEARKHRAMLDSLSNVGINIKNLRKL</sequence>
<gene>
    <name evidence="1" type="ORF">GS882_03690</name>
</gene>
<dbReference type="Proteomes" id="UP000603463">
    <property type="component" value="Unassembled WGS sequence"/>
</dbReference>
<evidence type="ECO:0000313" key="2">
    <source>
        <dbReference type="Proteomes" id="UP000603463"/>
    </source>
</evidence>
<dbReference type="EMBL" id="WVBC01000002">
    <property type="protein sequence ID" value="NKT77317.1"/>
    <property type="molecule type" value="Genomic_DNA"/>
</dbReference>
<accession>A0A9Q4ZIT1</accession>
<name>A0A9Q4ZIT1_RHOHA</name>
<organism evidence="1 2">
    <name type="scientific">Rhodococcus hoagii</name>
    <name type="common">Corynebacterium equii</name>
    <dbReference type="NCBI Taxonomy" id="43767"/>
    <lineage>
        <taxon>Bacteria</taxon>
        <taxon>Bacillati</taxon>
        <taxon>Actinomycetota</taxon>
        <taxon>Actinomycetes</taxon>
        <taxon>Mycobacteriales</taxon>
        <taxon>Nocardiaceae</taxon>
        <taxon>Prescottella</taxon>
    </lineage>
</organism>